<reference evidence="4 5" key="1">
    <citation type="journal article" date="2010" name="Stand. Genomic Sci.">
        <title>Complete genome sequence of Marinobacter adhaerens type strain (HP15), a diatom-interacting marine microorganism.</title>
        <authorList>
            <person name="Gardes A."/>
            <person name="Kaeppel E."/>
            <person name="Shehzad A."/>
            <person name="Seebah S."/>
            <person name="Teeling H."/>
            <person name="Yarza P."/>
            <person name="Glockner F.O."/>
            <person name="Grossart H.P."/>
            <person name="Ullrich M.S."/>
        </authorList>
    </citation>
    <scope>NUCLEOTIDE SEQUENCE [LARGE SCALE GENOMIC DNA]</scope>
    <source>
        <strain evidence="5">DSM 23420 / HP15</strain>
    </source>
</reference>
<dbReference type="CDD" id="cd04629">
    <property type="entry name" value="CBS_pair_bac"/>
    <property type="match status" value="1"/>
</dbReference>
<keyword evidence="1 2" id="KW-0129">CBS domain</keyword>
<accession>E4PJW2</accession>
<dbReference type="SUPFAM" id="SSF54631">
    <property type="entry name" value="CBS-domain pair"/>
    <property type="match status" value="1"/>
</dbReference>
<dbReference type="SMART" id="SM00116">
    <property type="entry name" value="CBS"/>
    <property type="match status" value="2"/>
</dbReference>
<dbReference type="HOGENOM" id="CLU_040681_9_2_6"/>
<dbReference type="KEGG" id="mad:HP15_3908"/>
<dbReference type="PANTHER" id="PTHR43080">
    <property type="entry name" value="CBS DOMAIN-CONTAINING PROTEIN CBSX3, MITOCHONDRIAL"/>
    <property type="match status" value="1"/>
</dbReference>
<dbReference type="InterPro" id="IPR000644">
    <property type="entry name" value="CBS_dom"/>
</dbReference>
<evidence type="ECO:0000313" key="4">
    <source>
        <dbReference type="EMBL" id="ADP99672.1"/>
    </source>
</evidence>
<dbReference type="InterPro" id="IPR046342">
    <property type="entry name" value="CBS_dom_sf"/>
</dbReference>
<feature type="domain" description="CBS" evidence="3">
    <location>
        <begin position="34"/>
        <end position="92"/>
    </location>
</feature>
<sequence>MVDSGVIAYAHYNGDHPPRREILPMRSLKVSDVMWNHIEPVRCGTQLTKVVKTLLHNHVTGLPVVDDQRHVIGFISEQDCIHALLVSGYHREGDPLVDDVMFRKPVTISAEMSVVDLAQNLGAGKPKVYPVVDHGKLIGIVTRTAILAELARTGFGLEPPKHASAEY</sequence>
<protein>
    <submittedName>
        <fullName evidence="4">CBS domain protein</fullName>
    </submittedName>
</protein>
<feature type="domain" description="CBS" evidence="3">
    <location>
        <begin position="101"/>
        <end position="157"/>
    </location>
</feature>
<evidence type="ECO:0000259" key="3">
    <source>
        <dbReference type="PROSITE" id="PS51371"/>
    </source>
</evidence>
<dbReference type="PANTHER" id="PTHR43080:SF26">
    <property type="entry name" value="REGULATORY PROTEIN"/>
    <property type="match status" value="1"/>
</dbReference>
<proteinExistence type="predicted"/>
<dbReference type="eggNOG" id="COG0517">
    <property type="taxonomic scope" value="Bacteria"/>
</dbReference>
<dbReference type="PATRIC" id="fig|225937.3.peg.3937"/>
<organism evidence="4 5">
    <name type="scientific">Marinobacter adhaerens (strain DSM 23420 / HP15)</name>
    <dbReference type="NCBI Taxonomy" id="225937"/>
    <lineage>
        <taxon>Bacteria</taxon>
        <taxon>Pseudomonadati</taxon>
        <taxon>Pseudomonadota</taxon>
        <taxon>Gammaproteobacteria</taxon>
        <taxon>Pseudomonadales</taxon>
        <taxon>Marinobacteraceae</taxon>
        <taxon>Marinobacter</taxon>
    </lineage>
</organism>
<dbReference type="Gene3D" id="3.10.580.10">
    <property type="entry name" value="CBS-domain"/>
    <property type="match status" value="1"/>
</dbReference>
<dbReference type="STRING" id="225937.HP15_3908"/>
<dbReference type="EMBL" id="CP001978">
    <property type="protein sequence ID" value="ADP99672.1"/>
    <property type="molecule type" value="Genomic_DNA"/>
</dbReference>
<dbReference type="InterPro" id="IPR044729">
    <property type="entry name" value="CBS_bac"/>
</dbReference>
<reference evidence="5" key="2">
    <citation type="submission" date="2010-02" db="EMBL/GenBank/DDBJ databases">
        <title>Complete genome sequence of Marinobacter adhaerens type strain (HP15).</title>
        <authorList>
            <person name="Gaerdes A.A.M."/>
            <person name="Kaeppel E."/>
            <person name="Shezad A."/>
            <person name="Seebah S."/>
            <person name="Teeling H."/>
            <person name="Yarza P."/>
            <person name="Gloeckner F.O."/>
            <person name="Ullrich M.S."/>
        </authorList>
    </citation>
    <scope>NUCLEOTIDE SEQUENCE [LARGE SCALE GENOMIC DNA]</scope>
    <source>
        <strain evidence="5">DSM 23420 / HP15</strain>
    </source>
</reference>
<evidence type="ECO:0000256" key="2">
    <source>
        <dbReference type="PROSITE-ProRule" id="PRU00703"/>
    </source>
</evidence>
<evidence type="ECO:0000256" key="1">
    <source>
        <dbReference type="ARBA" id="ARBA00023122"/>
    </source>
</evidence>
<name>E4PJW2_MARAH</name>
<evidence type="ECO:0000313" key="5">
    <source>
        <dbReference type="Proteomes" id="UP000007077"/>
    </source>
</evidence>
<dbReference type="Proteomes" id="UP000007077">
    <property type="component" value="Chromosome"/>
</dbReference>
<dbReference type="AlphaFoldDB" id="E4PJW2"/>
<gene>
    <name evidence="4" type="ordered locus">HP15_3908</name>
</gene>
<dbReference type="Pfam" id="PF00571">
    <property type="entry name" value="CBS"/>
    <property type="match status" value="2"/>
</dbReference>
<dbReference type="InterPro" id="IPR051257">
    <property type="entry name" value="Diverse_CBS-Domain"/>
</dbReference>
<dbReference type="PROSITE" id="PS51371">
    <property type="entry name" value="CBS"/>
    <property type="match status" value="2"/>
</dbReference>